<comment type="caution">
    <text evidence="4">The sequence shown here is derived from an EMBL/GenBank/DDBJ whole genome shotgun (WGS) entry which is preliminary data.</text>
</comment>
<organism evidence="4 5">
    <name type="scientific">Actinacidiphila acididurans</name>
    <dbReference type="NCBI Taxonomy" id="2784346"/>
    <lineage>
        <taxon>Bacteria</taxon>
        <taxon>Bacillati</taxon>
        <taxon>Actinomycetota</taxon>
        <taxon>Actinomycetes</taxon>
        <taxon>Kitasatosporales</taxon>
        <taxon>Streptomycetaceae</taxon>
        <taxon>Actinacidiphila</taxon>
    </lineage>
</organism>
<feature type="domain" description="Putative zinc-finger" evidence="3">
    <location>
        <begin position="27"/>
        <end position="53"/>
    </location>
</feature>
<proteinExistence type="predicted"/>
<keyword evidence="1" id="KW-0805">Transcription regulation</keyword>
<dbReference type="Gene3D" id="1.10.10.1320">
    <property type="entry name" value="Anti-sigma factor, zinc-finger domain"/>
    <property type="match status" value="1"/>
</dbReference>
<name>A0ABS2TUR8_9ACTN</name>
<evidence type="ECO:0000259" key="3">
    <source>
        <dbReference type="Pfam" id="PF13490"/>
    </source>
</evidence>
<keyword evidence="5" id="KW-1185">Reference proteome</keyword>
<protein>
    <submittedName>
        <fullName evidence="4">Zf-HC2 domain-containing protein</fullName>
    </submittedName>
</protein>
<accession>A0ABS2TUR8</accession>
<evidence type="ECO:0000256" key="2">
    <source>
        <dbReference type="ARBA" id="ARBA00023163"/>
    </source>
</evidence>
<dbReference type="RefSeq" id="WP_205358101.1">
    <property type="nucleotide sequence ID" value="NZ_JADKYB010000008.1"/>
</dbReference>
<reference evidence="4 5" key="1">
    <citation type="submission" date="2021-01" db="EMBL/GenBank/DDBJ databases">
        <title>Streptomyces acididurans sp. nov., isolated from a peat swamp forest soil.</title>
        <authorList>
            <person name="Chantavorakit T."/>
            <person name="Duangmal K."/>
        </authorList>
    </citation>
    <scope>NUCLEOTIDE SEQUENCE [LARGE SCALE GENOMIC DNA]</scope>
    <source>
        <strain evidence="4 5">KK5PA1</strain>
    </source>
</reference>
<evidence type="ECO:0000256" key="1">
    <source>
        <dbReference type="ARBA" id="ARBA00023015"/>
    </source>
</evidence>
<dbReference type="EMBL" id="JADKYB010000008">
    <property type="protein sequence ID" value="MBM9506246.1"/>
    <property type="molecule type" value="Genomic_DNA"/>
</dbReference>
<sequence>MTWQAGRGRLREIRAQCREGVRHLRLRRCVGAYVDGELPPARRAELTAHLVRCWTCSGHAETLRLIKHSLGNGPVRAPSALTEARLRRYAVRLGADSTDR</sequence>
<dbReference type="Proteomes" id="UP000749040">
    <property type="component" value="Unassembled WGS sequence"/>
</dbReference>
<keyword evidence="2" id="KW-0804">Transcription</keyword>
<dbReference type="InterPro" id="IPR027383">
    <property type="entry name" value="Znf_put"/>
</dbReference>
<dbReference type="Pfam" id="PF13490">
    <property type="entry name" value="zf-HC2"/>
    <property type="match status" value="1"/>
</dbReference>
<evidence type="ECO:0000313" key="4">
    <source>
        <dbReference type="EMBL" id="MBM9506246.1"/>
    </source>
</evidence>
<dbReference type="InterPro" id="IPR041916">
    <property type="entry name" value="Anti_sigma_zinc_sf"/>
</dbReference>
<gene>
    <name evidence="4" type="ORF">ITX44_17145</name>
</gene>
<evidence type="ECO:0000313" key="5">
    <source>
        <dbReference type="Proteomes" id="UP000749040"/>
    </source>
</evidence>